<name>A0A4R4K4F4_9BACT</name>
<dbReference type="OrthoDB" id="9786422at2"/>
<reference evidence="2 3" key="1">
    <citation type="submission" date="2019-02" db="EMBL/GenBank/DDBJ databases">
        <title>Arundinibacter roseus gen. nov., sp. nov., a new member of the family Cytophagaceae.</title>
        <authorList>
            <person name="Szuroczki S."/>
            <person name="Khayer B."/>
            <person name="Sproer C."/>
            <person name="Toumi M."/>
            <person name="Szabo A."/>
            <person name="Felfoldi T."/>
            <person name="Schumann P."/>
            <person name="Toth E."/>
        </authorList>
    </citation>
    <scope>NUCLEOTIDE SEQUENCE [LARGE SCALE GENOMIC DNA]</scope>
    <source>
        <strain evidence="2 3">DMA-k-7a</strain>
    </source>
</reference>
<accession>A0A4R4K4F4</accession>
<keyword evidence="2" id="KW-0808">Transferase</keyword>
<dbReference type="SUPFAM" id="SSF55729">
    <property type="entry name" value="Acyl-CoA N-acyltransferases (Nat)"/>
    <property type="match status" value="1"/>
</dbReference>
<dbReference type="Gene3D" id="3.40.630.30">
    <property type="match status" value="1"/>
</dbReference>
<dbReference type="AlphaFoldDB" id="A0A4R4K4F4"/>
<evidence type="ECO:0000313" key="3">
    <source>
        <dbReference type="Proteomes" id="UP000295706"/>
    </source>
</evidence>
<dbReference type="EMBL" id="SMJU01000014">
    <property type="protein sequence ID" value="TDB61371.1"/>
    <property type="molecule type" value="Genomic_DNA"/>
</dbReference>
<dbReference type="Proteomes" id="UP000295706">
    <property type="component" value="Unassembled WGS sequence"/>
</dbReference>
<dbReference type="GO" id="GO:0016740">
    <property type="term" value="F:transferase activity"/>
    <property type="evidence" value="ECO:0007669"/>
    <property type="project" value="UniProtKB-KW"/>
</dbReference>
<feature type="domain" description="BioF2-like acetyltransferase" evidence="1">
    <location>
        <begin position="186"/>
        <end position="298"/>
    </location>
</feature>
<evidence type="ECO:0000259" key="1">
    <source>
        <dbReference type="Pfam" id="PF13480"/>
    </source>
</evidence>
<comment type="caution">
    <text evidence="2">The sequence shown here is derived from an EMBL/GenBank/DDBJ whole genome shotgun (WGS) entry which is preliminary data.</text>
</comment>
<proteinExistence type="predicted"/>
<gene>
    <name evidence="2" type="ORF">EZE20_19395</name>
</gene>
<dbReference type="RefSeq" id="WP_132120808.1">
    <property type="nucleotide sequence ID" value="NZ_SMJU01000014.1"/>
</dbReference>
<organism evidence="2 3">
    <name type="scientific">Arundinibacter roseus</name>
    <dbReference type="NCBI Taxonomy" id="2070510"/>
    <lineage>
        <taxon>Bacteria</taxon>
        <taxon>Pseudomonadati</taxon>
        <taxon>Bacteroidota</taxon>
        <taxon>Cytophagia</taxon>
        <taxon>Cytophagales</taxon>
        <taxon>Spirosomataceae</taxon>
        <taxon>Arundinibacter</taxon>
    </lineage>
</organism>
<dbReference type="Pfam" id="PF13480">
    <property type="entry name" value="Acetyltransf_6"/>
    <property type="match status" value="1"/>
</dbReference>
<protein>
    <submittedName>
        <fullName evidence="2">GNAT family N-acetyltransferase</fullName>
    </submittedName>
</protein>
<dbReference type="InterPro" id="IPR038740">
    <property type="entry name" value="BioF2-like_GNAT_dom"/>
</dbReference>
<sequence length="330" mass="37915">MHELELTQEKSYRIGRHGSDEVWIHRQEVVQSAVSFPVFLYNSCNHLVTQKSISPVTFCLQERHSGQILALLRMDVEQDSLWSLPSAPFGGIEFDENISEESLLVMLTCVREWCKEQSFRFCAVKAPPTAYNSSRDLFLEKIYLTAGFKDYQSLTNHHIDVTAASFETILSNSERKRLKKCLLAGFTTAKLTNPESDFVYDFLAENREKQGYTLPIQKQQVQDLLQQLPEQISVFVVKDEQQIIALTLVVRVSQDILYNFCPADDLRYRAYSPTVLLNAALYEYAQQQRIRLIDLGVSLDHLGEEKPSLQRFKENIGGKLSCKKTYRADL</sequence>
<keyword evidence="3" id="KW-1185">Reference proteome</keyword>
<dbReference type="InterPro" id="IPR016181">
    <property type="entry name" value="Acyl_CoA_acyltransferase"/>
</dbReference>
<evidence type="ECO:0000313" key="2">
    <source>
        <dbReference type="EMBL" id="TDB61371.1"/>
    </source>
</evidence>